<proteinExistence type="predicted"/>
<name>A0A0P1ATB9_PLAHL</name>
<protein>
    <submittedName>
        <fullName evidence="1">Uncharacterized protein</fullName>
    </submittedName>
</protein>
<dbReference type="GeneID" id="36409862"/>
<evidence type="ECO:0000313" key="1">
    <source>
        <dbReference type="EMBL" id="CEG45524.1"/>
    </source>
</evidence>
<dbReference type="RefSeq" id="XP_024581893.1">
    <property type="nucleotide sequence ID" value="XM_024716278.2"/>
</dbReference>
<sequence length="101" mass="11524">MDSWAPSATLCYNKCSSLFMQIDIIMSSAWAVSCLVTEESPEAEHSIKRDATLLLTTCLLLDKFPMSVNPWGYKPEELRPMGRQYISWCSNRLYGGTFHPR</sequence>
<dbReference type="Proteomes" id="UP000054928">
    <property type="component" value="Unassembled WGS sequence"/>
</dbReference>
<evidence type="ECO:0000313" key="2">
    <source>
        <dbReference type="Proteomes" id="UP000054928"/>
    </source>
</evidence>
<accession>A0A0P1ATB9</accession>
<keyword evidence="2" id="KW-1185">Reference proteome</keyword>
<reference evidence="2" key="1">
    <citation type="submission" date="2014-09" db="EMBL/GenBank/DDBJ databases">
        <authorList>
            <person name="Sharma Rahul"/>
            <person name="Thines Marco"/>
        </authorList>
    </citation>
    <scope>NUCLEOTIDE SEQUENCE [LARGE SCALE GENOMIC DNA]</scope>
</reference>
<dbReference type="AlphaFoldDB" id="A0A0P1ATB9"/>
<dbReference type="EMBL" id="CCYD01001583">
    <property type="protein sequence ID" value="CEG45524.1"/>
    <property type="molecule type" value="Genomic_DNA"/>
</dbReference>
<organism evidence="1 2">
    <name type="scientific">Plasmopara halstedii</name>
    <name type="common">Downy mildew of sunflower</name>
    <dbReference type="NCBI Taxonomy" id="4781"/>
    <lineage>
        <taxon>Eukaryota</taxon>
        <taxon>Sar</taxon>
        <taxon>Stramenopiles</taxon>
        <taxon>Oomycota</taxon>
        <taxon>Peronosporomycetes</taxon>
        <taxon>Peronosporales</taxon>
        <taxon>Peronosporaceae</taxon>
        <taxon>Plasmopara</taxon>
    </lineage>
</organism>